<proteinExistence type="predicted"/>
<dbReference type="AlphaFoldDB" id="D4YST9"/>
<sequence length="50" mass="5632">MKATFKMIRRTIAGQVAYFCNAMISKLQKLAAFFNAIIIANCNNKLNTFS</sequence>
<reference evidence="1 2" key="1">
    <citation type="submission" date="2010-04" db="EMBL/GenBank/DDBJ databases">
        <authorList>
            <person name="Muzny D."/>
            <person name="Qin X."/>
            <person name="Deng J."/>
            <person name="Jiang H."/>
            <person name="Liu Y."/>
            <person name="Qu J."/>
            <person name="Song X.-Z."/>
            <person name="Zhang L."/>
            <person name="Thornton R."/>
            <person name="Coyle M."/>
            <person name="Francisco L."/>
            <person name="Jackson L."/>
            <person name="Javaid M."/>
            <person name="Korchina V."/>
            <person name="Kovar C."/>
            <person name="Mata R."/>
            <person name="Mathew T."/>
            <person name="Ngo R."/>
            <person name="Nguyen L."/>
            <person name="Nguyen N."/>
            <person name="Okwuonu G."/>
            <person name="Ongeri F."/>
            <person name="Pham C."/>
            <person name="Simmons D."/>
            <person name="Wilczek-Boney K."/>
            <person name="Hale W."/>
            <person name="Jakkamsetti A."/>
            <person name="Pham P."/>
            <person name="Ruth R."/>
            <person name="San Lucas F."/>
            <person name="Warren J."/>
            <person name="Zhang J."/>
            <person name="Zhao Z."/>
            <person name="Zhou C."/>
            <person name="Zhu D."/>
            <person name="Lee S."/>
            <person name="Bess C."/>
            <person name="Blankenburg K."/>
            <person name="Forbes L."/>
            <person name="Fu Q."/>
            <person name="Gubbala S."/>
            <person name="Hirani K."/>
            <person name="Jayaseelan J.C."/>
            <person name="Lara F."/>
            <person name="Munidasa M."/>
            <person name="Palculict T."/>
            <person name="Patil S."/>
            <person name="Pu L.-L."/>
            <person name="Saada N."/>
            <person name="Tang L."/>
            <person name="Weissenberger G."/>
            <person name="Zhu Y."/>
            <person name="Hemphill L."/>
            <person name="Shang Y."/>
            <person name="Youmans B."/>
            <person name="Ayvaz T."/>
            <person name="Ross M."/>
            <person name="Santibanez J."/>
            <person name="Aqrawi P."/>
            <person name="Gross S."/>
            <person name="Joshi V."/>
            <person name="Fowler G."/>
            <person name="Nazareth L."/>
            <person name="Reid J."/>
            <person name="Worley K."/>
            <person name="Petrosino J."/>
            <person name="Highlander S."/>
            <person name="Gibbs R."/>
        </authorList>
    </citation>
    <scope>NUCLEOTIDE SEQUENCE [LARGE SCALE GENOMIC DNA]</scope>
    <source>
        <strain evidence="1 2">DSM 11664</strain>
    </source>
</reference>
<protein>
    <submittedName>
        <fullName evidence="1">Uncharacterized protein</fullName>
    </submittedName>
</protein>
<accession>D4YST9</accession>
<evidence type="ECO:0000313" key="2">
    <source>
        <dbReference type="Proteomes" id="UP000004069"/>
    </source>
</evidence>
<evidence type="ECO:0000313" key="1">
    <source>
        <dbReference type="EMBL" id="EFG55793.1"/>
    </source>
</evidence>
<comment type="caution">
    <text evidence="1">The sequence shown here is derived from an EMBL/GenBank/DDBJ whole genome shotgun (WGS) entry which is preliminary data.</text>
</comment>
<name>D4YST9_9LACO</name>
<organism evidence="1 2">
    <name type="scientific">Lactobacillus amylolyticus DSM 11664</name>
    <dbReference type="NCBI Taxonomy" id="585524"/>
    <lineage>
        <taxon>Bacteria</taxon>
        <taxon>Bacillati</taxon>
        <taxon>Bacillota</taxon>
        <taxon>Bacilli</taxon>
        <taxon>Lactobacillales</taxon>
        <taxon>Lactobacillaceae</taxon>
        <taxon>Lactobacillus</taxon>
    </lineage>
</organism>
<keyword evidence="2" id="KW-1185">Reference proteome</keyword>
<gene>
    <name evidence="1" type="ORF">HMPREF0493_0567</name>
</gene>
<dbReference type="Proteomes" id="UP000004069">
    <property type="component" value="Unassembled WGS sequence"/>
</dbReference>
<dbReference type="EMBL" id="ADNY01000020">
    <property type="protein sequence ID" value="EFG55793.1"/>
    <property type="molecule type" value="Genomic_DNA"/>
</dbReference>